<evidence type="ECO:0000313" key="7">
    <source>
        <dbReference type="EMBL" id="CAJ1401510.1"/>
    </source>
</evidence>
<evidence type="ECO:0000256" key="2">
    <source>
        <dbReference type="ARBA" id="ARBA00022490"/>
    </source>
</evidence>
<sequence>MAVTKLLAGLLLPCAWASLRVADVNLTRRLAEPRPSTITGCPADYKDCGQCRCVPPTVCSKCPAETASKPVAAPSADPSGDSDNEPVPSAIIGCPRGFVDCGSCQCVPRSSCQYCGGSRPPFPPSGGSEPQPSETPGCPASYVDCGTCRCVPESTCQWCPGSGTGVPGPIETVPTRPSDVIGCPASYVDCGTCRCVPESTCQWCPGAETATTEEPDFDNETNVTDTTETTTMGWHIVSRPSEVPFCPRGYVDCGTCRCVPESSCQWCPGAWVPGVPSPTPETPTPVPRPVPTPTPTPVPSPAPRPSEVPFCPRNYKDCGWCLCVPESTCQWCGGEQSELPVPRPGPPSPAPAPRPSTIIGCPAGYFDCGTCMCVPRSSCQWCPGASPNFVQNHTDGTDGRDGPYAMQRLRCPQELGCTLPRCPALAEPGCFDQEFTCERCCDTRAIPVGELSCWMGDIRFPTCCGLTKMRMQAAALLPAMDHLSGPATCPPNAQKHCFDAYFPCERCCDTRRGAQGDLACWPDTAPLGLRTLSYNFCCGLMPFASSEHPRLTRAMDAAKDFLDSTAERADLNQYWFSPGTVSCFVAEICETAGSAALVSTPSVYFSLPEDVRRRCKVLDFDRQWTSDPGFVFYDFNQPEDLPEELRASFDFVLIDPPFITREVWEKYAVTARLLCREGAKLLCTTIAENGAMMQELLQVSPAQFRPSIPNLVYQYCIYVNYSSTRLSQLNPEIDDRVWQAPSKPERAEPERPLDRGGSAELEEHSEQQAVPETAETQLLSELRRHISQLKRALEAIQAPLQTAQRRSGGKGRAAEQAEAKVTAARTAAREALGSMEEWLRANASEVASAMGEEDSEWQERDRWHLRGARDLLAELGEAWPQQCRGLAAQLFRANAQAGEGGGEELLKLDAFERAAAS</sequence>
<dbReference type="PANTHER" id="PTHR13200:SF1">
    <property type="entry name" value="NUCLEIC ACID BINDING PROTEIN"/>
    <property type="match status" value="1"/>
</dbReference>
<keyword evidence="4" id="KW-0808">Transferase</keyword>
<evidence type="ECO:0000256" key="3">
    <source>
        <dbReference type="ARBA" id="ARBA00022603"/>
    </source>
</evidence>
<dbReference type="GO" id="GO:0005737">
    <property type="term" value="C:cytoplasm"/>
    <property type="evidence" value="ECO:0007669"/>
    <property type="project" value="UniProtKB-SubCell"/>
</dbReference>
<reference evidence="7" key="1">
    <citation type="submission" date="2023-08" db="EMBL/GenBank/DDBJ databases">
        <authorList>
            <person name="Chen Y."/>
            <person name="Shah S."/>
            <person name="Dougan E. K."/>
            <person name="Thang M."/>
            <person name="Chan C."/>
        </authorList>
    </citation>
    <scope>NUCLEOTIDE SEQUENCE</scope>
</reference>
<keyword evidence="2" id="KW-0963">Cytoplasm</keyword>
<feature type="signal peptide" evidence="6">
    <location>
        <begin position="1"/>
        <end position="17"/>
    </location>
</feature>
<dbReference type="Proteomes" id="UP001178507">
    <property type="component" value="Unassembled WGS sequence"/>
</dbReference>
<feature type="region of interest" description="Disordered" evidence="5">
    <location>
        <begin position="740"/>
        <end position="772"/>
    </location>
</feature>
<feature type="region of interest" description="Disordered" evidence="5">
    <location>
        <begin position="800"/>
        <end position="819"/>
    </location>
</feature>
<dbReference type="InterPro" id="IPR002052">
    <property type="entry name" value="DNA_methylase_N6_adenine_CS"/>
</dbReference>
<dbReference type="AlphaFoldDB" id="A0AA36N779"/>
<keyword evidence="8" id="KW-1185">Reference proteome</keyword>
<dbReference type="GO" id="GO:0003676">
    <property type="term" value="F:nucleic acid binding"/>
    <property type="evidence" value="ECO:0007669"/>
    <property type="project" value="InterPro"/>
</dbReference>
<gene>
    <name evidence="7" type="ORF">EVOR1521_LOCUS24640</name>
</gene>
<accession>A0AA36N779</accession>
<feature type="chain" id="PRO_5041411426" evidence="6">
    <location>
        <begin position="18"/>
        <end position="917"/>
    </location>
</feature>
<dbReference type="EMBL" id="CAUJNA010003417">
    <property type="protein sequence ID" value="CAJ1401510.1"/>
    <property type="molecule type" value="Genomic_DNA"/>
</dbReference>
<evidence type="ECO:0000313" key="8">
    <source>
        <dbReference type="Proteomes" id="UP001178507"/>
    </source>
</evidence>
<dbReference type="PROSITE" id="PS00092">
    <property type="entry name" value="N6_MTASE"/>
    <property type="match status" value="1"/>
</dbReference>
<dbReference type="GO" id="GO:0016279">
    <property type="term" value="F:protein-lysine N-methyltransferase activity"/>
    <property type="evidence" value="ECO:0007669"/>
    <property type="project" value="InterPro"/>
</dbReference>
<dbReference type="GO" id="GO:0032259">
    <property type="term" value="P:methylation"/>
    <property type="evidence" value="ECO:0007669"/>
    <property type="project" value="UniProtKB-KW"/>
</dbReference>
<comment type="caution">
    <text evidence="7">The sequence shown here is derived from an EMBL/GenBank/DDBJ whole genome shotgun (WGS) entry which is preliminary data.</text>
</comment>
<organism evidence="7 8">
    <name type="scientific">Effrenium voratum</name>
    <dbReference type="NCBI Taxonomy" id="2562239"/>
    <lineage>
        <taxon>Eukaryota</taxon>
        <taxon>Sar</taxon>
        <taxon>Alveolata</taxon>
        <taxon>Dinophyceae</taxon>
        <taxon>Suessiales</taxon>
        <taxon>Symbiodiniaceae</taxon>
        <taxon>Effrenium</taxon>
    </lineage>
</organism>
<keyword evidence="6" id="KW-0732">Signal</keyword>
<dbReference type="InterPro" id="IPR041370">
    <property type="entry name" value="Mlase_EEF1AKMT1/ZCCHC4"/>
</dbReference>
<protein>
    <submittedName>
        <fullName evidence="7">Uncharacterized protein</fullName>
    </submittedName>
</protein>
<name>A0AA36N779_9DINO</name>
<dbReference type="InterPro" id="IPR019369">
    <property type="entry name" value="Efm5/EEF1AKMT1"/>
</dbReference>
<evidence type="ECO:0000256" key="4">
    <source>
        <dbReference type="ARBA" id="ARBA00022679"/>
    </source>
</evidence>
<comment type="subcellular location">
    <subcellularLocation>
        <location evidence="1">Cytoplasm</location>
    </subcellularLocation>
</comment>
<evidence type="ECO:0000256" key="5">
    <source>
        <dbReference type="SAM" id="MobiDB-lite"/>
    </source>
</evidence>
<feature type="region of interest" description="Disordered" evidence="5">
    <location>
        <begin position="276"/>
        <end position="303"/>
    </location>
</feature>
<evidence type="ECO:0000256" key="1">
    <source>
        <dbReference type="ARBA" id="ARBA00004496"/>
    </source>
</evidence>
<feature type="compositionally biased region" description="Basic and acidic residues" evidence="5">
    <location>
        <begin position="740"/>
        <end position="754"/>
    </location>
</feature>
<dbReference type="PANTHER" id="PTHR13200">
    <property type="entry name" value="EEF1A LYSINE METHYLTRANSFERASE 1"/>
    <property type="match status" value="1"/>
</dbReference>
<evidence type="ECO:0000256" key="6">
    <source>
        <dbReference type="SAM" id="SignalP"/>
    </source>
</evidence>
<dbReference type="Pfam" id="PF10237">
    <property type="entry name" value="N6-adenineMlase"/>
    <property type="match status" value="1"/>
</dbReference>
<keyword evidence="3" id="KW-0489">Methyltransferase</keyword>
<proteinExistence type="predicted"/>